<reference evidence="3" key="1">
    <citation type="journal article" date="2017" name="Nat. Commun.">
        <title>The asparagus genome sheds light on the origin and evolution of a young Y chromosome.</title>
        <authorList>
            <person name="Harkess A."/>
            <person name="Zhou J."/>
            <person name="Xu C."/>
            <person name="Bowers J.E."/>
            <person name="Van der Hulst R."/>
            <person name="Ayyampalayam S."/>
            <person name="Mercati F."/>
            <person name="Riccardi P."/>
            <person name="McKain M.R."/>
            <person name="Kakrana A."/>
            <person name="Tang H."/>
            <person name="Ray J."/>
            <person name="Groenendijk J."/>
            <person name="Arikit S."/>
            <person name="Mathioni S.M."/>
            <person name="Nakano M."/>
            <person name="Shan H."/>
            <person name="Telgmann-Rauber A."/>
            <person name="Kanno A."/>
            <person name="Yue Z."/>
            <person name="Chen H."/>
            <person name="Li W."/>
            <person name="Chen Y."/>
            <person name="Xu X."/>
            <person name="Zhang Y."/>
            <person name="Luo S."/>
            <person name="Chen H."/>
            <person name="Gao J."/>
            <person name="Mao Z."/>
            <person name="Pires J.C."/>
            <person name="Luo M."/>
            <person name="Kudrna D."/>
            <person name="Wing R.A."/>
            <person name="Meyers B.C."/>
            <person name="Yi K."/>
            <person name="Kong H."/>
            <person name="Lavrijsen P."/>
            <person name="Sunseri F."/>
            <person name="Falavigna A."/>
            <person name="Ye Y."/>
            <person name="Leebens-Mack J.H."/>
            <person name="Chen G."/>
        </authorList>
    </citation>
    <scope>NUCLEOTIDE SEQUENCE [LARGE SCALE GENOMIC DNA]</scope>
    <source>
        <strain evidence="3">cv. DH0086</strain>
    </source>
</reference>
<organism evidence="2 3">
    <name type="scientific">Asparagus officinalis</name>
    <name type="common">Garden asparagus</name>
    <dbReference type="NCBI Taxonomy" id="4686"/>
    <lineage>
        <taxon>Eukaryota</taxon>
        <taxon>Viridiplantae</taxon>
        <taxon>Streptophyta</taxon>
        <taxon>Embryophyta</taxon>
        <taxon>Tracheophyta</taxon>
        <taxon>Spermatophyta</taxon>
        <taxon>Magnoliopsida</taxon>
        <taxon>Liliopsida</taxon>
        <taxon>Asparagales</taxon>
        <taxon>Asparagaceae</taxon>
        <taxon>Asparagoideae</taxon>
        <taxon>Asparagus</taxon>
    </lineage>
</organism>
<dbReference type="EMBL" id="CM007381">
    <property type="protein sequence ID" value="ONK80532.1"/>
    <property type="molecule type" value="Genomic_DNA"/>
</dbReference>
<evidence type="ECO:0000313" key="2">
    <source>
        <dbReference type="EMBL" id="ONK80532.1"/>
    </source>
</evidence>
<feature type="region of interest" description="Disordered" evidence="1">
    <location>
        <begin position="1"/>
        <end position="139"/>
    </location>
</feature>
<evidence type="ECO:0000313" key="3">
    <source>
        <dbReference type="Proteomes" id="UP000243459"/>
    </source>
</evidence>
<feature type="compositionally biased region" description="Basic and acidic residues" evidence="1">
    <location>
        <begin position="30"/>
        <end position="39"/>
    </location>
</feature>
<dbReference type="Gramene" id="ONK80532">
    <property type="protein sequence ID" value="ONK80532"/>
    <property type="gene ID" value="A4U43_C01F18880"/>
</dbReference>
<dbReference type="AlphaFoldDB" id="A0A5P1FR19"/>
<accession>A0A5P1FR19</accession>
<proteinExistence type="predicted"/>
<gene>
    <name evidence="2" type="ORF">A4U43_C01F18880</name>
</gene>
<keyword evidence="3" id="KW-1185">Reference proteome</keyword>
<evidence type="ECO:0000256" key="1">
    <source>
        <dbReference type="SAM" id="MobiDB-lite"/>
    </source>
</evidence>
<feature type="compositionally biased region" description="Pro residues" evidence="1">
    <location>
        <begin position="109"/>
        <end position="132"/>
    </location>
</feature>
<name>A0A5P1FR19_ASPOF</name>
<dbReference type="Proteomes" id="UP000243459">
    <property type="component" value="Chromosome 1"/>
</dbReference>
<feature type="compositionally biased region" description="Basic and acidic residues" evidence="1">
    <location>
        <begin position="89"/>
        <end position="102"/>
    </location>
</feature>
<protein>
    <submittedName>
        <fullName evidence="2">Uncharacterized protein</fullName>
    </submittedName>
</protein>
<sequence>MKGLDGAIRSSTVRSHGGGVVAELGLGLGEGRRRGEEKFPSSLRHHQRPPFSDPFLDLEVSINQQEKGGNGEKSKQEEDESISRKSLHRICEVLQRDRRDMATSEANPGSPPLPPRRRPLTPPPPPPPPLPIPRVRSKL</sequence>